<protein>
    <submittedName>
        <fullName evidence="7">Radical SAM protein</fullName>
    </submittedName>
</protein>
<dbReference type="SUPFAM" id="SSF102114">
    <property type="entry name" value="Radical SAM enzymes"/>
    <property type="match status" value="1"/>
</dbReference>
<dbReference type="InterPro" id="IPR023885">
    <property type="entry name" value="4Fe4S-binding_SPASM_dom"/>
</dbReference>
<evidence type="ECO:0000256" key="5">
    <source>
        <dbReference type="ARBA" id="ARBA00023014"/>
    </source>
</evidence>
<dbReference type="InterPro" id="IPR023867">
    <property type="entry name" value="Sulphatase_maturase_rSAM"/>
</dbReference>
<evidence type="ECO:0000256" key="3">
    <source>
        <dbReference type="ARBA" id="ARBA00022723"/>
    </source>
</evidence>
<keyword evidence="4" id="KW-0408">Iron</keyword>
<keyword evidence="2" id="KW-0949">S-adenosyl-L-methionine</keyword>
<comment type="caution">
    <text evidence="7">The sequence shown here is derived from an EMBL/GenBank/DDBJ whole genome shotgun (WGS) entry which is preliminary data.</text>
</comment>
<reference evidence="8" key="1">
    <citation type="submission" date="2019-09" db="EMBL/GenBank/DDBJ databases">
        <title>Distinct polysaccharide growth profiles of human intestinal Prevotella copri isolates.</title>
        <authorList>
            <person name="Fehlner-Peach H."/>
            <person name="Magnabosco C."/>
            <person name="Raghavan V."/>
            <person name="Scher J.U."/>
            <person name="Tett A."/>
            <person name="Cox L.M."/>
            <person name="Gottsegen C."/>
            <person name="Watters A."/>
            <person name="Wiltshire- Gordon J.D."/>
            <person name="Segata N."/>
            <person name="Bonneau R."/>
            <person name="Littman D.R."/>
        </authorList>
    </citation>
    <scope>NUCLEOTIDE SEQUENCE [LARGE SCALE GENOMIC DNA]</scope>
    <source>
        <strain evidence="8">iAQ1179</strain>
    </source>
</reference>
<accession>A0AA90UI60</accession>
<dbReference type="SFLD" id="SFLDG01384">
    <property type="entry name" value="thioether_bond_formation_requi"/>
    <property type="match status" value="1"/>
</dbReference>
<evidence type="ECO:0000313" key="7">
    <source>
        <dbReference type="EMBL" id="MQN14348.1"/>
    </source>
</evidence>
<dbReference type="SFLD" id="SFLDG01067">
    <property type="entry name" value="SPASM/twitch_domain_containing"/>
    <property type="match status" value="1"/>
</dbReference>
<evidence type="ECO:0000256" key="1">
    <source>
        <dbReference type="ARBA" id="ARBA00001966"/>
    </source>
</evidence>
<comment type="cofactor">
    <cofactor evidence="1">
        <name>[4Fe-4S] cluster</name>
        <dbReference type="ChEBI" id="CHEBI:49883"/>
    </cofactor>
</comment>
<name>A0AA90UI60_9BACT</name>
<proteinExistence type="predicted"/>
<dbReference type="RefSeq" id="WP_153129652.1">
    <property type="nucleotide sequence ID" value="NZ_VZCW01000404.1"/>
</dbReference>
<dbReference type="InterPro" id="IPR006638">
    <property type="entry name" value="Elp3/MiaA/NifB-like_rSAM"/>
</dbReference>
<dbReference type="NCBIfam" id="TIGR04085">
    <property type="entry name" value="rSAM_more_4Fe4S"/>
    <property type="match status" value="1"/>
</dbReference>
<evidence type="ECO:0000313" key="8">
    <source>
        <dbReference type="Proteomes" id="UP000442105"/>
    </source>
</evidence>
<evidence type="ECO:0000256" key="4">
    <source>
        <dbReference type="ARBA" id="ARBA00023004"/>
    </source>
</evidence>
<dbReference type="PANTHER" id="PTHR43273:SF8">
    <property type="entry name" value="RADICAL SAM DOMAIN PROTEIN"/>
    <property type="match status" value="1"/>
</dbReference>
<evidence type="ECO:0000259" key="6">
    <source>
        <dbReference type="PROSITE" id="PS51918"/>
    </source>
</evidence>
<dbReference type="GO" id="GO:0046872">
    <property type="term" value="F:metal ion binding"/>
    <property type="evidence" value="ECO:0007669"/>
    <property type="project" value="UniProtKB-KW"/>
</dbReference>
<dbReference type="InterPro" id="IPR013785">
    <property type="entry name" value="Aldolase_TIM"/>
</dbReference>
<dbReference type="AlphaFoldDB" id="A0AA90UI60"/>
<dbReference type="EMBL" id="VZCW01000404">
    <property type="protein sequence ID" value="MQN14348.1"/>
    <property type="molecule type" value="Genomic_DNA"/>
</dbReference>
<dbReference type="Gene3D" id="3.20.20.70">
    <property type="entry name" value="Aldolase class I"/>
    <property type="match status" value="1"/>
</dbReference>
<dbReference type="PROSITE" id="PS51918">
    <property type="entry name" value="RADICAL_SAM"/>
    <property type="match status" value="1"/>
</dbReference>
<dbReference type="PANTHER" id="PTHR43273">
    <property type="entry name" value="ANAEROBIC SULFATASE-MATURATING ENZYME HOMOLOG ASLB-RELATED"/>
    <property type="match status" value="1"/>
</dbReference>
<dbReference type="GO" id="GO:0051536">
    <property type="term" value="F:iron-sulfur cluster binding"/>
    <property type="evidence" value="ECO:0007669"/>
    <property type="project" value="UniProtKB-KW"/>
</dbReference>
<dbReference type="SMART" id="SM00729">
    <property type="entry name" value="Elp3"/>
    <property type="match status" value="1"/>
</dbReference>
<dbReference type="Proteomes" id="UP000442105">
    <property type="component" value="Unassembled WGS sequence"/>
</dbReference>
<dbReference type="CDD" id="cd01335">
    <property type="entry name" value="Radical_SAM"/>
    <property type="match status" value="1"/>
</dbReference>
<dbReference type="InterPro" id="IPR007197">
    <property type="entry name" value="rSAM"/>
</dbReference>
<keyword evidence="5" id="KW-0411">Iron-sulfur</keyword>
<organism evidence="7 8">
    <name type="scientific">Segatella copri</name>
    <dbReference type="NCBI Taxonomy" id="165179"/>
    <lineage>
        <taxon>Bacteria</taxon>
        <taxon>Pseudomonadati</taxon>
        <taxon>Bacteroidota</taxon>
        <taxon>Bacteroidia</taxon>
        <taxon>Bacteroidales</taxon>
        <taxon>Prevotellaceae</taxon>
        <taxon>Segatella</taxon>
    </lineage>
</organism>
<dbReference type="SFLD" id="SFLDG01386">
    <property type="entry name" value="main_SPASM_domain-containing"/>
    <property type="match status" value="1"/>
</dbReference>
<keyword evidence="3" id="KW-0479">Metal-binding</keyword>
<dbReference type="SFLD" id="SFLDS00029">
    <property type="entry name" value="Radical_SAM"/>
    <property type="match status" value="1"/>
</dbReference>
<feature type="domain" description="Radical SAM core" evidence="6">
    <location>
        <begin position="83"/>
        <end position="318"/>
    </location>
</feature>
<sequence>MIWSKYSYLFQEADRFYLYNSLSNSFAELDKSTYNLISQQIKDKDAVNISDESLRETLVKMKVIVENEQEEFARIKYKSLFRRFSNSLLSLTINPTLDCNFACPYCFEGKHPQVYMSDQVEEEVISFVKRHKAAKTLKVVWFGGEPLLAFSRMRSLTQKFLNLGLKYEAGIITNGYLLTDRIVKHLDDLCIKSIQVTIDGMKEVHDNRRCLRTGHPTFDRIIENIKYVHDICPDIKLNVRVNIDHTNERDFLELYKMFQKEEFLGIHLTPAFVDDIENTNKCVLNSEEQNKYINRLLKENGVVFRKFYPKPSQECFVRNPNSVVIGPEGELYKCWNDVGKKDKVYGYLDGRITNEPLLFRYLAASDPFDDTQCKECILLPVCGGGCPYNRIKRDYENNNINVCPLIKGNLKTYLLNHCTIKK</sequence>
<dbReference type="Pfam" id="PF04055">
    <property type="entry name" value="Radical_SAM"/>
    <property type="match status" value="1"/>
</dbReference>
<dbReference type="GO" id="GO:0016491">
    <property type="term" value="F:oxidoreductase activity"/>
    <property type="evidence" value="ECO:0007669"/>
    <property type="project" value="InterPro"/>
</dbReference>
<dbReference type="InterPro" id="IPR058240">
    <property type="entry name" value="rSAM_sf"/>
</dbReference>
<gene>
    <name evidence="7" type="ORF">F7D95_16465</name>
</gene>
<evidence type="ECO:0000256" key="2">
    <source>
        <dbReference type="ARBA" id="ARBA00022691"/>
    </source>
</evidence>